<keyword evidence="10" id="KW-1185">Reference proteome</keyword>
<evidence type="ECO:0000313" key="10">
    <source>
        <dbReference type="Proteomes" id="UP001567538"/>
    </source>
</evidence>
<dbReference type="Pfam" id="PF01490">
    <property type="entry name" value="Aa_trans"/>
    <property type="match status" value="1"/>
</dbReference>
<feature type="transmembrane region" description="Helical" evidence="7">
    <location>
        <begin position="399"/>
        <end position="418"/>
    </location>
</feature>
<sequence>MAESRSNREAELNSWLPITASRKAKWWYSAFHCVTAMVGAGVLGLPLVLARLGWIPGIVAILVAWLMTWYTVWLLIQLHESEFGKRFDRFTELGQHAFGELLGFWLVMPQQLIVQVGSNIVYMVTGGKSLQKSLTLITDKADFRKTYYIMMFGAIQLILSQSPNFNSLKIVSLLAAIMSISYSFIATGASIWKGLAEHQLVNYGFRSTTTANIIFDIFSSLGVLAFAFAGHSVALEIQATIPSSATSPSKKPMTKGVTVAYLIVALCYFPVAISGFWAFGNQVEDDVLLSLEHPNWLISAANFFVFIHVIGSYQVFAMPIFDKIESTLVTKWHFTPGRTLRFLGRSVYVVFTAFMAMLLPFFGGLLGFFGGLAFASTSYIMPCAVWLKTQKPKAWSLHWILCWISMLIGITIMVLAPIGGAHEIIISWNSYKLFQ</sequence>
<name>A0ABD1FPW1_SALDI</name>
<keyword evidence="6 7" id="KW-0472">Membrane</keyword>
<feature type="transmembrane region" description="Helical" evidence="7">
    <location>
        <begin position="342"/>
        <end position="362"/>
    </location>
</feature>
<comment type="caution">
    <text evidence="9">The sequence shown here is derived from an EMBL/GenBank/DDBJ whole genome shotgun (WGS) entry which is preliminary data.</text>
</comment>
<evidence type="ECO:0000256" key="6">
    <source>
        <dbReference type="ARBA" id="ARBA00023136"/>
    </source>
</evidence>
<keyword evidence="5 7" id="KW-1133">Transmembrane helix</keyword>
<organism evidence="9 10">
    <name type="scientific">Salvia divinorum</name>
    <name type="common">Maria pastora</name>
    <name type="synonym">Diviner's sage</name>
    <dbReference type="NCBI Taxonomy" id="28513"/>
    <lineage>
        <taxon>Eukaryota</taxon>
        <taxon>Viridiplantae</taxon>
        <taxon>Streptophyta</taxon>
        <taxon>Embryophyta</taxon>
        <taxon>Tracheophyta</taxon>
        <taxon>Spermatophyta</taxon>
        <taxon>Magnoliopsida</taxon>
        <taxon>eudicotyledons</taxon>
        <taxon>Gunneridae</taxon>
        <taxon>Pentapetalae</taxon>
        <taxon>asterids</taxon>
        <taxon>lamiids</taxon>
        <taxon>Lamiales</taxon>
        <taxon>Lamiaceae</taxon>
        <taxon>Nepetoideae</taxon>
        <taxon>Mentheae</taxon>
        <taxon>Salviinae</taxon>
        <taxon>Salvia</taxon>
        <taxon>Salvia subgen. Calosphace</taxon>
    </lineage>
</organism>
<keyword evidence="2" id="KW-0813">Transport</keyword>
<comment type="subcellular location">
    <subcellularLocation>
        <location evidence="1">Membrane</location>
    </subcellularLocation>
</comment>
<dbReference type="GO" id="GO:0006865">
    <property type="term" value="P:amino acid transport"/>
    <property type="evidence" value="ECO:0007669"/>
    <property type="project" value="UniProtKB-KW"/>
</dbReference>
<feature type="transmembrane region" description="Helical" evidence="7">
    <location>
        <begin position="26"/>
        <end position="48"/>
    </location>
</feature>
<evidence type="ECO:0000256" key="2">
    <source>
        <dbReference type="ARBA" id="ARBA00022448"/>
    </source>
</evidence>
<evidence type="ECO:0000256" key="3">
    <source>
        <dbReference type="ARBA" id="ARBA00022692"/>
    </source>
</evidence>
<evidence type="ECO:0000256" key="7">
    <source>
        <dbReference type="SAM" id="Phobius"/>
    </source>
</evidence>
<feature type="transmembrane region" description="Helical" evidence="7">
    <location>
        <begin position="368"/>
        <end position="387"/>
    </location>
</feature>
<gene>
    <name evidence="9" type="ORF">AAHA92_33708</name>
</gene>
<feature type="domain" description="Amino acid transporter transmembrane" evidence="8">
    <location>
        <begin position="23"/>
        <end position="421"/>
    </location>
</feature>
<evidence type="ECO:0000256" key="4">
    <source>
        <dbReference type="ARBA" id="ARBA00022970"/>
    </source>
</evidence>
<reference evidence="9 10" key="1">
    <citation type="submission" date="2024-06" db="EMBL/GenBank/DDBJ databases">
        <title>A chromosome level genome sequence of Diviner's sage (Salvia divinorum).</title>
        <authorList>
            <person name="Ford S.A."/>
            <person name="Ro D.-K."/>
            <person name="Ness R.W."/>
            <person name="Phillips M.A."/>
        </authorList>
    </citation>
    <scope>NUCLEOTIDE SEQUENCE [LARGE SCALE GENOMIC DNA]</scope>
    <source>
        <strain evidence="9">SAF-2024a</strain>
        <tissue evidence="9">Leaf</tissue>
    </source>
</reference>
<evidence type="ECO:0000259" key="8">
    <source>
        <dbReference type="Pfam" id="PF01490"/>
    </source>
</evidence>
<keyword evidence="3 7" id="KW-0812">Transmembrane</keyword>
<dbReference type="EMBL" id="JBEAFC010000014">
    <property type="protein sequence ID" value="KAL1533890.1"/>
    <property type="molecule type" value="Genomic_DNA"/>
</dbReference>
<dbReference type="Proteomes" id="UP001567538">
    <property type="component" value="Unassembled WGS sequence"/>
</dbReference>
<keyword evidence="4" id="KW-0029">Amino-acid transport</keyword>
<dbReference type="InterPro" id="IPR013057">
    <property type="entry name" value="AA_transpt_TM"/>
</dbReference>
<proteinExistence type="predicted"/>
<evidence type="ECO:0000313" key="9">
    <source>
        <dbReference type="EMBL" id="KAL1533890.1"/>
    </source>
</evidence>
<feature type="transmembrane region" description="Helical" evidence="7">
    <location>
        <begin position="212"/>
        <end position="235"/>
    </location>
</feature>
<evidence type="ECO:0000256" key="5">
    <source>
        <dbReference type="ARBA" id="ARBA00022989"/>
    </source>
</evidence>
<feature type="transmembrane region" description="Helical" evidence="7">
    <location>
        <begin position="256"/>
        <end position="280"/>
    </location>
</feature>
<dbReference type="AlphaFoldDB" id="A0ABD1FPW1"/>
<feature type="transmembrane region" description="Helical" evidence="7">
    <location>
        <begin position="300"/>
        <end position="321"/>
    </location>
</feature>
<feature type="transmembrane region" description="Helical" evidence="7">
    <location>
        <begin position="54"/>
        <end position="76"/>
    </location>
</feature>
<accession>A0ABD1FPW1</accession>
<feature type="transmembrane region" description="Helical" evidence="7">
    <location>
        <begin position="170"/>
        <end position="192"/>
    </location>
</feature>
<dbReference type="GO" id="GO:0016020">
    <property type="term" value="C:membrane"/>
    <property type="evidence" value="ECO:0007669"/>
    <property type="project" value="UniProtKB-SubCell"/>
</dbReference>
<protein>
    <submittedName>
        <fullName evidence="9">Lysine histidine transporter-like 5 isoform X1</fullName>
    </submittedName>
</protein>
<dbReference type="PANTHER" id="PTHR48017">
    <property type="entry name" value="OS05G0424000 PROTEIN-RELATED"/>
    <property type="match status" value="1"/>
</dbReference>
<evidence type="ECO:0000256" key="1">
    <source>
        <dbReference type="ARBA" id="ARBA00004370"/>
    </source>
</evidence>